<dbReference type="AlphaFoldDB" id="A0A1Q9CYT1"/>
<comment type="caution">
    <text evidence="1">The sequence shown here is derived from an EMBL/GenBank/DDBJ whole genome shotgun (WGS) entry which is preliminary data.</text>
</comment>
<sequence>MATAPAPAHAMDSAASACETDTYLLRSGQFSMTTDVPLPSAPTSDGVPLISSMPPIIQQAMKDQGLEYSSFWKNRPHLVTITARIAPLEDEITPAYSLGRTIFQMPADKYFLSRFNFGTHCPPTADNPYSEQRT</sequence>
<organism evidence="1 2">
    <name type="scientific">Symbiodinium microadriaticum</name>
    <name type="common">Dinoflagellate</name>
    <name type="synonym">Zooxanthella microadriatica</name>
    <dbReference type="NCBI Taxonomy" id="2951"/>
    <lineage>
        <taxon>Eukaryota</taxon>
        <taxon>Sar</taxon>
        <taxon>Alveolata</taxon>
        <taxon>Dinophyceae</taxon>
        <taxon>Suessiales</taxon>
        <taxon>Symbiodiniaceae</taxon>
        <taxon>Symbiodinium</taxon>
    </lineage>
</organism>
<keyword evidence="2" id="KW-1185">Reference proteome</keyword>
<evidence type="ECO:0000313" key="2">
    <source>
        <dbReference type="Proteomes" id="UP000186817"/>
    </source>
</evidence>
<reference evidence="1 2" key="1">
    <citation type="submission" date="2016-02" db="EMBL/GenBank/DDBJ databases">
        <title>Genome analysis of coral dinoflagellate symbionts highlights evolutionary adaptations to a symbiotic lifestyle.</title>
        <authorList>
            <person name="Aranda M."/>
            <person name="Li Y."/>
            <person name="Liew Y.J."/>
            <person name="Baumgarten S."/>
            <person name="Simakov O."/>
            <person name="Wilson M."/>
            <person name="Piel J."/>
            <person name="Ashoor H."/>
            <person name="Bougouffa S."/>
            <person name="Bajic V.B."/>
            <person name="Ryu T."/>
            <person name="Ravasi T."/>
            <person name="Bayer T."/>
            <person name="Micklem G."/>
            <person name="Kim H."/>
            <person name="Bhak J."/>
            <person name="Lajeunesse T.C."/>
            <person name="Voolstra C.R."/>
        </authorList>
    </citation>
    <scope>NUCLEOTIDE SEQUENCE [LARGE SCALE GENOMIC DNA]</scope>
    <source>
        <strain evidence="1 2">CCMP2467</strain>
    </source>
</reference>
<accession>A0A1Q9CYT1</accession>
<gene>
    <name evidence="1" type="ORF">AK812_SmicGene30605</name>
</gene>
<proteinExistence type="predicted"/>
<protein>
    <submittedName>
        <fullName evidence="1">Uncharacterized protein</fullName>
    </submittedName>
</protein>
<dbReference type="Proteomes" id="UP000186817">
    <property type="component" value="Unassembled WGS sequence"/>
</dbReference>
<evidence type="ECO:0000313" key="1">
    <source>
        <dbReference type="EMBL" id="OLP88082.1"/>
    </source>
</evidence>
<dbReference type="EMBL" id="LSRX01000829">
    <property type="protein sequence ID" value="OLP88082.1"/>
    <property type="molecule type" value="Genomic_DNA"/>
</dbReference>
<name>A0A1Q9CYT1_SYMMI</name>